<reference evidence="2" key="1">
    <citation type="journal article" date="2012" name="PLoS ONE">
        <title>Gene sets for utilization of primary and secondary nutrition supplies in the distal gut of endangered iberian lynx.</title>
        <authorList>
            <person name="Alcaide M."/>
            <person name="Messina E."/>
            <person name="Richter M."/>
            <person name="Bargiela R."/>
            <person name="Peplies J."/>
            <person name="Huws S.A."/>
            <person name="Newbold C.J."/>
            <person name="Golyshin P.N."/>
            <person name="Simon M.A."/>
            <person name="Lopez G."/>
            <person name="Yakimov M.M."/>
            <person name="Ferrer M."/>
        </authorList>
    </citation>
    <scope>NUCLEOTIDE SEQUENCE</scope>
</reference>
<sequence>MIAKDTKYDNGGAFLRQKEPSLTPLAEKN</sequence>
<gene>
    <name evidence="2" type="ORF">EVA_09535</name>
</gene>
<comment type="caution">
    <text evidence="2">The sequence shown here is derived from an EMBL/GenBank/DDBJ whole genome shotgun (WGS) entry which is preliminary data.</text>
</comment>
<accession>J9G551</accession>
<name>J9G551_9ZZZZ</name>
<proteinExistence type="predicted"/>
<dbReference type="EMBL" id="AMCI01002574">
    <property type="protein sequence ID" value="EJX02357.1"/>
    <property type="molecule type" value="Genomic_DNA"/>
</dbReference>
<feature type="region of interest" description="Disordered" evidence="1">
    <location>
        <begin position="1"/>
        <end position="29"/>
    </location>
</feature>
<evidence type="ECO:0000256" key="1">
    <source>
        <dbReference type="SAM" id="MobiDB-lite"/>
    </source>
</evidence>
<protein>
    <submittedName>
        <fullName evidence="2">Uncharacterized protein</fullName>
    </submittedName>
</protein>
<dbReference type="AlphaFoldDB" id="J9G551"/>
<feature type="non-terminal residue" evidence="2">
    <location>
        <position position="29"/>
    </location>
</feature>
<organism evidence="2">
    <name type="scientific">gut metagenome</name>
    <dbReference type="NCBI Taxonomy" id="749906"/>
    <lineage>
        <taxon>unclassified sequences</taxon>
        <taxon>metagenomes</taxon>
        <taxon>organismal metagenomes</taxon>
    </lineage>
</organism>
<evidence type="ECO:0000313" key="2">
    <source>
        <dbReference type="EMBL" id="EJX02357.1"/>
    </source>
</evidence>